<dbReference type="PROSITE" id="PS50885">
    <property type="entry name" value="HAMP"/>
    <property type="match status" value="1"/>
</dbReference>
<dbReference type="PRINTS" id="PR00344">
    <property type="entry name" value="BCTRLSENSOR"/>
</dbReference>
<dbReference type="RefSeq" id="WP_246386153.1">
    <property type="nucleotide sequence ID" value="NZ_JACICY010000009.1"/>
</dbReference>
<dbReference type="PANTHER" id="PTHR45436:SF8">
    <property type="entry name" value="HISTIDINE KINASE"/>
    <property type="match status" value="1"/>
</dbReference>
<dbReference type="InterPro" id="IPR003594">
    <property type="entry name" value="HATPase_dom"/>
</dbReference>
<keyword evidence="5" id="KW-0808">Transferase</keyword>
<dbReference type="EMBL" id="JACICY010000009">
    <property type="protein sequence ID" value="MBB3862060.1"/>
    <property type="molecule type" value="Genomic_DNA"/>
</dbReference>
<dbReference type="SUPFAM" id="SSF47384">
    <property type="entry name" value="Homodimeric domain of signal transducing histidine kinase"/>
    <property type="match status" value="1"/>
</dbReference>
<dbReference type="CDD" id="cd00082">
    <property type="entry name" value="HisKA"/>
    <property type="match status" value="1"/>
</dbReference>
<comment type="catalytic activity">
    <reaction evidence="1">
        <text>ATP + protein L-histidine = ADP + protein N-phospho-L-histidine.</text>
        <dbReference type="EC" id="2.7.13.3"/>
    </reaction>
</comment>
<accession>A0A7W5ZXY6</accession>
<evidence type="ECO:0000256" key="7">
    <source>
        <dbReference type="ARBA" id="ARBA00022777"/>
    </source>
</evidence>
<keyword evidence="4" id="KW-0597">Phosphoprotein</keyword>
<evidence type="ECO:0000259" key="13">
    <source>
        <dbReference type="PROSITE" id="PS50885"/>
    </source>
</evidence>
<dbReference type="Gene3D" id="3.30.565.10">
    <property type="entry name" value="Histidine kinase-like ATPase, C-terminal domain"/>
    <property type="match status" value="1"/>
</dbReference>
<evidence type="ECO:0000256" key="11">
    <source>
        <dbReference type="SAM" id="Phobius"/>
    </source>
</evidence>
<dbReference type="InterPro" id="IPR050428">
    <property type="entry name" value="TCS_sensor_his_kinase"/>
</dbReference>
<evidence type="ECO:0000256" key="4">
    <source>
        <dbReference type="ARBA" id="ARBA00022553"/>
    </source>
</evidence>
<keyword evidence="15" id="KW-1185">Reference proteome</keyword>
<dbReference type="InterPro" id="IPR004358">
    <property type="entry name" value="Sig_transdc_His_kin-like_C"/>
</dbReference>
<reference evidence="14 15" key="1">
    <citation type="submission" date="2020-08" db="EMBL/GenBank/DDBJ databases">
        <title>Genomic Encyclopedia of Type Strains, Phase IV (KMG-IV): sequencing the most valuable type-strain genomes for metagenomic binning, comparative biology and taxonomic classification.</title>
        <authorList>
            <person name="Goeker M."/>
        </authorList>
    </citation>
    <scope>NUCLEOTIDE SEQUENCE [LARGE SCALE GENOMIC DNA]</scope>
    <source>
        <strain evidence="14 15">DSM 14552</strain>
    </source>
</reference>
<dbReference type="Pfam" id="PF00512">
    <property type="entry name" value="HisKA"/>
    <property type="match status" value="1"/>
</dbReference>
<feature type="domain" description="HAMP" evidence="13">
    <location>
        <begin position="132"/>
        <end position="185"/>
    </location>
</feature>
<dbReference type="PANTHER" id="PTHR45436">
    <property type="entry name" value="SENSOR HISTIDINE KINASE YKOH"/>
    <property type="match status" value="1"/>
</dbReference>
<keyword evidence="10 11" id="KW-0472">Membrane</keyword>
<evidence type="ECO:0000256" key="6">
    <source>
        <dbReference type="ARBA" id="ARBA00022692"/>
    </source>
</evidence>
<keyword evidence="6 11" id="KW-0812">Transmembrane</keyword>
<dbReference type="GO" id="GO:0005886">
    <property type="term" value="C:plasma membrane"/>
    <property type="evidence" value="ECO:0007669"/>
    <property type="project" value="TreeGrafter"/>
</dbReference>
<dbReference type="SMART" id="SM00388">
    <property type="entry name" value="HisKA"/>
    <property type="match status" value="1"/>
</dbReference>
<evidence type="ECO:0000313" key="14">
    <source>
        <dbReference type="EMBL" id="MBB3862060.1"/>
    </source>
</evidence>
<dbReference type="SMART" id="SM00387">
    <property type="entry name" value="HATPase_c"/>
    <property type="match status" value="1"/>
</dbReference>
<gene>
    <name evidence="14" type="ORF">GGQ88_003354</name>
</gene>
<keyword evidence="8 11" id="KW-1133">Transmembrane helix</keyword>
<evidence type="ECO:0000259" key="12">
    <source>
        <dbReference type="PROSITE" id="PS50109"/>
    </source>
</evidence>
<dbReference type="Pfam" id="PF00672">
    <property type="entry name" value="HAMP"/>
    <property type="match status" value="1"/>
</dbReference>
<sequence length="407" mass="43140">MDVSIEATTNALQGELRDDGIKGLIEAIAQSRRPGPISLGTSLFAPDGQRISGSLLTSMPAPGWQSIVFADPQEGPDPARAKVTLLPGGYRLVVAADLESLESIDRTILEMFGTAFAVLLLLGIVGAYSLATYLRGRLAGIETTSAAIVAGDLRQRAIVGPAGDEFDRVAASLNAMLDRIAGLVANLRQVTGDLAHDLRTPLSRLRNQLERLRATKVDAGVEELLEGAVAQADDVLILFDAILRISEVEEGSLKRAFGILDLSHLVSELGETLAPLAEDSGRALVLAVETPLQVQGDRELLSQAIINLVENAIRHTPLGTTIRLLARPDGDGAIVGVEDNGPGIPEAEQERVQQRFVRLEAARSTPGHGLGLSLVRAIADAHGARLKLADAVPGLSATIHFPRRIDL</sequence>
<organism evidence="14 15">
    <name type="scientific">Novosphingobium hassiacum</name>
    <dbReference type="NCBI Taxonomy" id="173676"/>
    <lineage>
        <taxon>Bacteria</taxon>
        <taxon>Pseudomonadati</taxon>
        <taxon>Pseudomonadota</taxon>
        <taxon>Alphaproteobacteria</taxon>
        <taxon>Sphingomonadales</taxon>
        <taxon>Sphingomonadaceae</taxon>
        <taxon>Novosphingobium</taxon>
    </lineage>
</organism>
<dbReference type="InterPro" id="IPR003660">
    <property type="entry name" value="HAMP_dom"/>
</dbReference>
<evidence type="ECO:0000256" key="1">
    <source>
        <dbReference type="ARBA" id="ARBA00000085"/>
    </source>
</evidence>
<name>A0A7W5ZXY6_9SPHN</name>
<dbReference type="SUPFAM" id="SSF55874">
    <property type="entry name" value="ATPase domain of HSP90 chaperone/DNA topoisomerase II/histidine kinase"/>
    <property type="match status" value="1"/>
</dbReference>
<dbReference type="InterPro" id="IPR036890">
    <property type="entry name" value="HATPase_C_sf"/>
</dbReference>
<dbReference type="InterPro" id="IPR005467">
    <property type="entry name" value="His_kinase_dom"/>
</dbReference>
<evidence type="ECO:0000256" key="3">
    <source>
        <dbReference type="ARBA" id="ARBA00012438"/>
    </source>
</evidence>
<dbReference type="PROSITE" id="PS50109">
    <property type="entry name" value="HIS_KIN"/>
    <property type="match status" value="1"/>
</dbReference>
<dbReference type="InterPro" id="IPR003661">
    <property type="entry name" value="HisK_dim/P_dom"/>
</dbReference>
<dbReference type="Gene3D" id="1.10.287.130">
    <property type="match status" value="1"/>
</dbReference>
<evidence type="ECO:0000256" key="5">
    <source>
        <dbReference type="ARBA" id="ARBA00022679"/>
    </source>
</evidence>
<dbReference type="EC" id="2.7.13.3" evidence="3"/>
<feature type="domain" description="Histidine kinase" evidence="12">
    <location>
        <begin position="193"/>
        <end position="405"/>
    </location>
</feature>
<keyword evidence="9" id="KW-0902">Two-component regulatory system</keyword>
<dbReference type="Gene3D" id="6.10.340.10">
    <property type="match status" value="1"/>
</dbReference>
<dbReference type="SMART" id="SM00304">
    <property type="entry name" value="HAMP"/>
    <property type="match status" value="1"/>
</dbReference>
<comment type="caution">
    <text evidence="14">The sequence shown here is derived from an EMBL/GenBank/DDBJ whole genome shotgun (WGS) entry which is preliminary data.</text>
</comment>
<dbReference type="Pfam" id="PF02518">
    <property type="entry name" value="HATPase_c"/>
    <property type="match status" value="1"/>
</dbReference>
<evidence type="ECO:0000256" key="2">
    <source>
        <dbReference type="ARBA" id="ARBA00004370"/>
    </source>
</evidence>
<keyword evidence="7 14" id="KW-0418">Kinase</keyword>
<dbReference type="Proteomes" id="UP000562395">
    <property type="component" value="Unassembled WGS sequence"/>
</dbReference>
<evidence type="ECO:0000256" key="10">
    <source>
        <dbReference type="ARBA" id="ARBA00023136"/>
    </source>
</evidence>
<proteinExistence type="predicted"/>
<dbReference type="InterPro" id="IPR036097">
    <property type="entry name" value="HisK_dim/P_sf"/>
</dbReference>
<evidence type="ECO:0000256" key="8">
    <source>
        <dbReference type="ARBA" id="ARBA00022989"/>
    </source>
</evidence>
<dbReference type="GO" id="GO:0000155">
    <property type="term" value="F:phosphorelay sensor kinase activity"/>
    <property type="evidence" value="ECO:0007669"/>
    <property type="project" value="InterPro"/>
</dbReference>
<protein>
    <recommendedName>
        <fullName evidence="3">histidine kinase</fullName>
        <ecNumber evidence="3">2.7.13.3</ecNumber>
    </recommendedName>
</protein>
<dbReference type="AlphaFoldDB" id="A0A7W5ZXY6"/>
<comment type="subcellular location">
    <subcellularLocation>
        <location evidence="2">Membrane</location>
    </subcellularLocation>
</comment>
<evidence type="ECO:0000256" key="9">
    <source>
        <dbReference type="ARBA" id="ARBA00023012"/>
    </source>
</evidence>
<evidence type="ECO:0000313" key="15">
    <source>
        <dbReference type="Proteomes" id="UP000562395"/>
    </source>
</evidence>
<feature type="transmembrane region" description="Helical" evidence="11">
    <location>
        <begin position="111"/>
        <end position="131"/>
    </location>
</feature>